<evidence type="ECO:0000313" key="2">
    <source>
        <dbReference type="EMBL" id="TMR08236.1"/>
    </source>
</evidence>
<evidence type="ECO:0000313" key="3">
    <source>
        <dbReference type="Proteomes" id="UP000309128"/>
    </source>
</evidence>
<evidence type="ECO:0000256" key="1">
    <source>
        <dbReference type="SAM" id="MobiDB-lite"/>
    </source>
</evidence>
<protein>
    <submittedName>
        <fullName evidence="2">Uncharacterized protein</fullName>
    </submittedName>
</protein>
<gene>
    <name evidence="2" type="ORF">ETD86_48695</name>
</gene>
<comment type="caution">
    <text evidence="2">The sequence shown here is derived from an EMBL/GenBank/DDBJ whole genome shotgun (WGS) entry which is preliminary data.</text>
</comment>
<dbReference type="EMBL" id="VCKY01000309">
    <property type="protein sequence ID" value="TMR08236.1"/>
    <property type="molecule type" value="Genomic_DNA"/>
</dbReference>
<feature type="compositionally biased region" description="Polar residues" evidence="1">
    <location>
        <begin position="32"/>
        <end position="52"/>
    </location>
</feature>
<keyword evidence="3" id="KW-1185">Reference proteome</keyword>
<sequence length="135" mass="13015">MLERPASSTESQAKPKGPLPSGAGAFARSPATGVSSTSAKPQTSGAETSGSQSGDAPAAGAKSAGLGAQGAGSGSKGARPGTVKVIVGTRRYHSTDCPLIKGAGESGVETMTLAAAEAAGLTSCSVCQHDRETVA</sequence>
<feature type="region of interest" description="Disordered" evidence="1">
    <location>
        <begin position="1"/>
        <end position="82"/>
    </location>
</feature>
<feature type="compositionally biased region" description="Polar residues" evidence="1">
    <location>
        <begin position="1"/>
        <end position="12"/>
    </location>
</feature>
<organism evidence="2 3">
    <name type="scientific">Nonomuraea turkmeniaca</name>
    <dbReference type="NCBI Taxonomy" id="103838"/>
    <lineage>
        <taxon>Bacteria</taxon>
        <taxon>Bacillati</taxon>
        <taxon>Actinomycetota</taxon>
        <taxon>Actinomycetes</taxon>
        <taxon>Streptosporangiales</taxon>
        <taxon>Streptosporangiaceae</taxon>
        <taxon>Nonomuraea</taxon>
    </lineage>
</organism>
<accession>A0A5S4EX76</accession>
<dbReference type="Proteomes" id="UP000309128">
    <property type="component" value="Unassembled WGS sequence"/>
</dbReference>
<proteinExistence type="predicted"/>
<feature type="compositionally biased region" description="Low complexity" evidence="1">
    <location>
        <begin position="53"/>
        <end position="66"/>
    </location>
</feature>
<dbReference type="OrthoDB" id="3638805at2"/>
<reference evidence="2 3" key="1">
    <citation type="submission" date="2019-05" db="EMBL/GenBank/DDBJ databases">
        <title>Draft genome sequence of Nonomuraea turkmeniaca DSM 43926.</title>
        <authorList>
            <person name="Saricaoglu S."/>
            <person name="Isik K."/>
        </authorList>
    </citation>
    <scope>NUCLEOTIDE SEQUENCE [LARGE SCALE GENOMIC DNA]</scope>
    <source>
        <strain evidence="2 3">DSM 43926</strain>
    </source>
</reference>
<name>A0A5S4EX76_9ACTN</name>
<dbReference type="AlphaFoldDB" id="A0A5S4EX76"/>